<dbReference type="InterPro" id="IPR001867">
    <property type="entry name" value="OmpR/PhoB-type_DNA-bd"/>
</dbReference>
<feature type="domain" description="OmpR/PhoB-type" evidence="9">
    <location>
        <begin position="120"/>
        <end position="215"/>
    </location>
</feature>
<dbReference type="Gene3D" id="3.40.50.2300">
    <property type="match status" value="1"/>
</dbReference>
<dbReference type="PANTHER" id="PTHR48111:SF1">
    <property type="entry name" value="TWO-COMPONENT RESPONSE REGULATOR ORR33"/>
    <property type="match status" value="1"/>
</dbReference>
<dbReference type="EMBL" id="NGMM01000007">
    <property type="protein sequence ID" value="OTP11591.1"/>
    <property type="molecule type" value="Genomic_DNA"/>
</dbReference>
<keyword evidence="4 7" id="KW-0238">DNA-binding</keyword>
<dbReference type="PROSITE" id="PS51755">
    <property type="entry name" value="OMPR_PHOB"/>
    <property type="match status" value="1"/>
</dbReference>
<reference evidence="10" key="1">
    <citation type="submission" date="2017-05" db="EMBL/GenBank/DDBJ databases">
        <title>The Genome Sequence of Enterococcus sp. 9E7_DIV0242.</title>
        <authorList>
            <consortium name="The Broad Institute Genomics Platform"/>
            <consortium name="The Broad Institute Genomic Center for Infectious Diseases"/>
            <person name="Earl A."/>
            <person name="Manson A."/>
            <person name="Schwartman J."/>
            <person name="Gilmore M."/>
            <person name="Abouelleil A."/>
            <person name="Cao P."/>
            <person name="Chapman S."/>
            <person name="Cusick C."/>
            <person name="Shea T."/>
            <person name="Young S."/>
            <person name="Neafsey D."/>
            <person name="Nusbaum C."/>
            <person name="Birren B."/>
        </authorList>
    </citation>
    <scope>NUCLEOTIDE SEQUENCE [LARGE SCALE GENOMIC DNA]</scope>
    <source>
        <strain evidence="10">9E7_DIV0242</strain>
    </source>
</reference>
<dbReference type="GO" id="GO:0000976">
    <property type="term" value="F:transcription cis-regulatory region binding"/>
    <property type="evidence" value="ECO:0007669"/>
    <property type="project" value="TreeGrafter"/>
</dbReference>
<dbReference type="Pfam" id="PF00072">
    <property type="entry name" value="Response_reg"/>
    <property type="match status" value="1"/>
</dbReference>
<evidence type="ECO:0008006" key="13">
    <source>
        <dbReference type="Google" id="ProtNLM"/>
    </source>
</evidence>
<evidence type="ECO:0000256" key="5">
    <source>
        <dbReference type="ARBA" id="ARBA00023163"/>
    </source>
</evidence>
<dbReference type="SMART" id="SM00448">
    <property type="entry name" value="REC"/>
    <property type="match status" value="1"/>
</dbReference>
<evidence type="ECO:0000313" key="11">
    <source>
        <dbReference type="EMBL" id="WYJ91625.1"/>
    </source>
</evidence>
<dbReference type="InterPro" id="IPR036388">
    <property type="entry name" value="WH-like_DNA-bd_sf"/>
</dbReference>
<dbReference type="SMART" id="SM00862">
    <property type="entry name" value="Trans_reg_C"/>
    <property type="match status" value="1"/>
</dbReference>
<dbReference type="Pfam" id="PF00486">
    <property type="entry name" value="Trans_reg_C"/>
    <property type="match status" value="1"/>
</dbReference>
<dbReference type="AlphaFoldDB" id="A0A242K1Q5"/>
<dbReference type="Proteomes" id="UP000195141">
    <property type="component" value="Chromosome"/>
</dbReference>
<evidence type="ECO:0000256" key="1">
    <source>
        <dbReference type="ARBA" id="ARBA00022553"/>
    </source>
</evidence>
<evidence type="ECO:0000259" key="8">
    <source>
        <dbReference type="PROSITE" id="PS50110"/>
    </source>
</evidence>
<keyword evidence="12" id="KW-1185">Reference proteome</keyword>
<reference evidence="11" key="3">
    <citation type="submission" date="2024-03" db="EMBL/GenBank/DDBJ databases">
        <title>The Genome Sequence of Enterococcus sp. DIV0242b.</title>
        <authorList>
            <consortium name="The Broad Institute Genomics Platform"/>
            <consortium name="The Broad Institute Microbial Omics Core"/>
            <consortium name="The Broad Institute Genomic Center for Infectious Diseases"/>
            <person name="Earl A."/>
            <person name="Manson A."/>
            <person name="Gilmore M."/>
            <person name="Schwartman J."/>
            <person name="Shea T."/>
            <person name="Abouelleil A."/>
            <person name="Cao P."/>
            <person name="Chapman S."/>
            <person name="Cusick C."/>
            <person name="Young S."/>
            <person name="Neafsey D."/>
            <person name="Nusbaum C."/>
            <person name="Birren B."/>
        </authorList>
    </citation>
    <scope>NUCLEOTIDE SEQUENCE</scope>
    <source>
        <strain evidence="11">9E7_DIV0242</strain>
    </source>
</reference>
<dbReference type="GO" id="GO:0005829">
    <property type="term" value="C:cytosol"/>
    <property type="evidence" value="ECO:0007669"/>
    <property type="project" value="TreeGrafter"/>
</dbReference>
<name>A0A242K1Q5_9ENTE</name>
<dbReference type="GO" id="GO:0032993">
    <property type="term" value="C:protein-DNA complex"/>
    <property type="evidence" value="ECO:0007669"/>
    <property type="project" value="TreeGrafter"/>
</dbReference>
<evidence type="ECO:0000256" key="6">
    <source>
        <dbReference type="PROSITE-ProRule" id="PRU00169"/>
    </source>
</evidence>
<reference evidence="11" key="2">
    <citation type="submission" date="2017-05" db="EMBL/GenBank/DDBJ databases">
        <authorList>
            <consortium name="The Broad Institute Genomics Platform"/>
            <consortium name="The Broad Institute Genomic Center for Infectious Diseases"/>
            <person name="Earl A."/>
            <person name="Manson A."/>
            <person name="Schwartman J."/>
            <person name="Gilmore M."/>
            <person name="Abouelleil A."/>
            <person name="Cao P."/>
            <person name="Chapman S."/>
            <person name="Cusick C."/>
            <person name="Shea T."/>
            <person name="Young S."/>
            <person name="Neafsey D."/>
            <person name="Nusbaum C."/>
            <person name="Birren B."/>
        </authorList>
    </citation>
    <scope>NUCLEOTIDE SEQUENCE</scope>
    <source>
        <strain evidence="11">9E7_DIV0242</strain>
    </source>
</reference>
<keyword evidence="2" id="KW-0902">Two-component regulatory system</keyword>
<evidence type="ECO:0000256" key="2">
    <source>
        <dbReference type="ARBA" id="ARBA00023012"/>
    </source>
</evidence>
<dbReference type="Gene3D" id="6.10.250.690">
    <property type="match status" value="1"/>
</dbReference>
<proteinExistence type="predicted"/>
<sequence>MKTILIVEDEVKINQLIYSSLTAVGYQCFQAHYGMEALAVLKKEAVDLIILDIQLPDIDGFSLIKNIKEIPVIYLTARSAIEDRVKGLNAGAEDYMVKPFALDELIARVQVVLRRFDSEEDVFKWKDLSVDFQTYKVALAGIEVDLKPQEFSLLEVFIRHKNMALTREQLLQLAWGFDYFGDERTVDVHVQRLRKKLKLEQQLKTVFKLGYRLEVE</sequence>
<dbReference type="PROSITE" id="PS50110">
    <property type="entry name" value="RESPONSE_REGULATORY"/>
    <property type="match status" value="1"/>
</dbReference>
<evidence type="ECO:0000256" key="3">
    <source>
        <dbReference type="ARBA" id="ARBA00023015"/>
    </source>
</evidence>
<feature type="domain" description="Response regulatory" evidence="8">
    <location>
        <begin position="3"/>
        <end position="113"/>
    </location>
</feature>
<keyword evidence="1 6" id="KW-0597">Phosphoprotein</keyword>
<organism evidence="10">
    <name type="scientific">Candidatus Enterococcus clewellii</name>
    <dbReference type="NCBI Taxonomy" id="1834193"/>
    <lineage>
        <taxon>Bacteria</taxon>
        <taxon>Bacillati</taxon>
        <taxon>Bacillota</taxon>
        <taxon>Bacilli</taxon>
        <taxon>Lactobacillales</taxon>
        <taxon>Enterococcaceae</taxon>
        <taxon>Enterococcus</taxon>
    </lineage>
</organism>
<dbReference type="GO" id="GO:0006355">
    <property type="term" value="P:regulation of DNA-templated transcription"/>
    <property type="evidence" value="ECO:0007669"/>
    <property type="project" value="InterPro"/>
</dbReference>
<evidence type="ECO:0000256" key="7">
    <source>
        <dbReference type="PROSITE-ProRule" id="PRU01091"/>
    </source>
</evidence>
<dbReference type="Gene3D" id="1.10.10.10">
    <property type="entry name" value="Winged helix-like DNA-binding domain superfamily/Winged helix DNA-binding domain"/>
    <property type="match status" value="1"/>
</dbReference>
<evidence type="ECO:0000259" key="9">
    <source>
        <dbReference type="PROSITE" id="PS51755"/>
    </source>
</evidence>
<protein>
    <recommendedName>
        <fullName evidence="13">DNA-binding response regulator</fullName>
    </recommendedName>
</protein>
<feature type="modified residue" description="4-aspartylphosphate" evidence="6">
    <location>
        <position position="52"/>
    </location>
</feature>
<feature type="DNA-binding region" description="OmpR/PhoB-type" evidence="7">
    <location>
        <begin position="120"/>
        <end position="215"/>
    </location>
</feature>
<dbReference type="InterPro" id="IPR039420">
    <property type="entry name" value="WalR-like"/>
</dbReference>
<evidence type="ECO:0000313" key="10">
    <source>
        <dbReference type="EMBL" id="OTP11591.1"/>
    </source>
</evidence>
<evidence type="ECO:0000313" key="12">
    <source>
        <dbReference type="Proteomes" id="UP000195141"/>
    </source>
</evidence>
<gene>
    <name evidence="11" type="ORF">A5888_003393</name>
    <name evidence="10" type="ORF">A5888_003690</name>
</gene>
<keyword evidence="3" id="KW-0805">Transcription regulation</keyword>
<accession>A0A242K1Q5</accession>
<dbReference type="GO" id="GO:0000156">
    <property type="term" value="F:phosphorelay response regulator activity"/>
    <property type="evidence" value="ECO:0007669"/>
    <property type="project" value="TreeGrafter"/>
</dbReference>
<evidence type="ECO:0000256" key="4">
    <source>
        <dbReference type="ARBA" id="ARBA00023125"/>
    </source>
</evidence>
<dbReference type="PANTHER" id="PTHR48111">
    <property type="entry name" value="REGULATOR OF RPOS"/>
    <property type="match status" value="1"/>
</dbReference>
<keyword evidence="5" id="KW-0804">Transcription</keyword>
<dbReference type="InterPro" id="IPR001789">
    <property type="entry name" value="Sig_transdc_resp-reg_receiver"/>
</dbReference>
<dbReference type="OrthoDB" id="9778712at2"/>
<dbReference type="SUPFAM" id="SSF52172">
    <property type="entry name" value="CheY-like"/>
    <property type="match status" value="1"/>
</dbReference>
<dbReference type="InterPro" id="IPR011006">
    <property type="entry name" value="CheY-like_superfamily"/>
</dbReference>
<dbReference type="RefSeq" id="WP_086350673.1">
    <property type="nucleotide sequence ID" value="NZ_CP147247.1"/>
</dbReference>
<dbReference type="EMBL" id="CP147247">
    <property type="protein sequence ID" value="WYJ91625.1"/>
    <property type="molecule type" value="Genomic_DNA"/>
</dbReference>
<dbReference type="CDD" id="cd00383">
    <property type="entry name" value="trans_reg_C"/>
    <property type="match status" value="1"/>
</dbReference>